<evidence type="ECO:0000256" key="1">
    <source>
        <dbReference type="SAM" id="MobiDB-lite"/>
    </source>
</evidence>
<accession>A0A2R6QC12</accession>
<dbReference type="PANTHER" id="PTHR37260">
    <property type="entry name" value="PHOSPHORELAY PROTEIN"/>
    <property type="match status" value="1"/>
</dbReference>
<feature type="compositionally biased region" description="Low complexity" evidence="1">
    <location>
        <begin position="438"/>
        <end position="447"/>
    </location>
</feature>
<feature type="compositionally biased region" description="Polar residues" evidence="1">
    <location>
        <begin position="82"/>
        <end position="91"/>
    </location>
</feature>
<dbReference type="STRING" id="1590841.A0A2R6QC12"/>
<dbReference type="OrthoDB" id="685075at2759"/>
<feature type="region of interest" description="Disordered" evidence="1">
    <location>
        <begin position="313"/>
        <end position="343"/>
    </location>
</feature>
<dbReference type="InterPro" id="IPR053342">
    <property type="entry name" value="Exosome_cofactor/PTGS_suppr"/>
</dbReference>
<proteinExistence type="predicted"/>
<dbReference type="AlphaFoldDB" id="A0A2R6QC12"/>
<dbReference type="Gramene" id="PSS05673">
    <property type="protein sequence ID" value="PSS05673"/>
    <property type="gene ID" value="CEY00_Acc18942"/>
</dbReference>
<evidence type="ECO:0000313" key="3">
    <source>
        <dbReference type="Proteomes" id="UP000241394"/>
    </source>
</evidence>
<protein>
    <submittedName>
        <fullName evidence="2">Large tegument protein like</fullName>
    </submittedName>
</protein>
<reference evidence="3" key="2">
    <citation type="journal article" date="2018" name="BMC Genomics">
        <title>A manually annotated Actinidia chinensis var. chinensis (kiwifruit) genome highlights the challenges associated with draft genomes and gene prediction in plants.</title>
        <authorList>
            <person name="Pilkington S.M."/>
            <person name="Crowhurst R."/>
            <person name="Hilario E."/>
            <person name="Nardozza S."/>
            <person name="Fraser L."/>
            <person name="Peng Y."/>
            <person name="Gunaseelan K."/>
            <person name="Simpson R."/>
            <person name="Tahir J."/>
            <person name="Deroles S.C."/>
            <person name="Templeton K."/>
            <person name="Luo Z."/>
            <person name="Davy M."/>
            <person name="Cheng C."/>
            <person name="McNeilage M."/>
            <person name="Scaglione D."/>
            <person name="Liu Y."/>
            <person name="Zhang Q."/>
            <person name="Datson P."/>
            <person name="De Silva N."/>
            <person name="Gardiner S.E."/>
            <person name="Bassett H."/>
            <person name="Chagne D."/>
            <person name="McCallum J."/>
            <person name="Dzierzon H."/>
            <person name="Deng C."/>
            <person name="Wang Y.Y."/>
            <person name="Barron L."/>
            <person name="Manako K."/>
            <person name="Bowen J."/>
            <person name="Foster T.M."/>
            <person name="Erridge Z.A."/>
            <person name="Tiffin H."/>
            <person name="Waite C.N."/>
            <person name="Davies K.M."/>
            <person name="Grierson E.P."/>
            <person name="Laing W.A."/>
            <person name="Kirk R."/>
            <person name="Chen X."/>
            <person name="Wood M."/>
            <person name="Montefiori M."/>
            <person name="Brummell D.A."/>
            <person name="Schwinn K.E."/>
            <person name="Catanach A."/>
            <person name="Fullerton C."/>
            <person name="Li D."/>
            <person name="Meiyalaghan S."/>
            <person name="Nieuwenhuizen N."/>
            <person name="Read N."/>
            <person name="Prakash R."/>
            <person name="Hunter D."/>
            <person name="Zhang H."/>
            <person name="McKenzie M."/>
            <person name="Knabel M."/>
            <person name="Harris A."/>
            <person name="Allan A.C."/>
            <person name="Gleave A."/>
            <person name="Chen A."/>
            <person name="Janssen B.J."/>
            <person name="Plunkett B."/>
            <person name="Ampomah-Dwamena C."/>
            <person name="Voogd C."/>
            <person name="Leif D."/>
            <person name="Lafferty D."/>
            <person name="Souleyre E.J.F."/>
            <person name="Varkonyi-Gasic E."/>
            <person name="Gambi F."/>
            <person name="Hanley J."/>
            <person name="Yao J.L."/>
            <person name="Cheung J."/>
            <person name="David K.M."/>
            <person name="Warren B."/>
            <person name="Marsh K."/>
            <person name="Snowden K.C."/>
            <person name="Lin-Wang K."/>
            <person name="Brian L."/>
            <person name="Martinez-Sanchez M."/>
            <person name="Wang M."/>
            <person name="Ileperuma N."/>
            <person name="Macnee N."/>
            <person name="Campin R."/>
            <person name="McAtee P."/>
            <person name="Drummond R.S.M."/>
            <person name="Espley R.V."/>
            <person name="Ireland H.S."/>
            <person name="Wu R."/>
            <person name="Atkinson R.G."/>
            <person name="Karunairetnam S."/>
            <person name="Bulley S."/>
            <person name="Chunkath S."/>
            <person name="Hanley Z."/>
            <person name="Storey R."/>
            <person name="Thrimawithana A.H."/>
            <person name="Thomson S."/>
            <person name="David C."/>
            <person name="Testolin R."/>
            <person name="Huang H."/>
            <person name="Hellens R.P."/>
            <person name="Schaffer R.J."/>
        </authorList>
    </citation>
    <scope>NUCLEOTIDE SEQUENCE [LARGE SCALE GENOMIC DNA]</scope>
    <source>
        <strain evidence="3">cv. Red5</strain>
    </source>
</reference>
<feature type="compositionally biased region" description="Polar residues" evidence="1">
    <location>
        <begin position="414"/>
        <end position="437"/>
    </location>
</feature>
<reference evidence="2 3" key="1">
    <citation type="submission" date="2017-07" db="EMBL/GenBank/DDBJ databases">
        <title>An improved, manually edited Actinidia chinensis var. chinensis (kiwifruit) genome highlights the challenges associated with draft genomes and gene prediction in plants.</title>
        <authorList>
            <person name="Pilkington S."/>
            <person name="Crowhurst R."/>
            <person name="Hilario E."/>
            <person name="Nardozza S."/>
            <person name="Fraser L."/>
            <person name="Peng Y."/>
            <person name="Gunaseelan K."/>
            <person name="Simpson R."/>
            <person name="Tahir J."/>
            <person name="Deroles S."/>
            <person name="Templeton K."/>
            <person name="Luo Z."/>
            <person name="Davy M."/>
            <person name="Cheng C."/>
            <person name="Mcneilage M."/>
            <person name="Scaglione D."/>
            <person name="Liu Y."/>
            <person name="Zhang Q."/>
            <person name="Datson P."/>
            <person name="De Silva N."/>
            <person name="Gardiner S."/>
            <person name="Bassett H."/>
            <person name="Chagne D."/>
            <person name="Mccallum J."/>
            <person name="Dzierzon H."/>
            <person name="Deng C."/>
            <person name="Wang Y.-Y."/>
            <person name="Barron N."/>
            <person name="Manako K."/>
            <person name="Bowen J."/>
            <person name="Foster T."/>
            <person name="Erridge Z."/>
            <person name="Tiffin H."/>
            <person name="Waite C."/>
            <person name="Davies K."/>
            <person name="Grierson E."/>
            <person name="Laing W."/>
            <person name="Kirk R."/>
            <person name="Chen X."/>
            <person name="Wood M."/>
            <person name="Montefiori M."/>
            <person name="Brummell D."/>
            <person name="Schwinn K."/>
            <person name="Catanach A."/>
            <person name="Fullerton C."/>
            <person name="Li D."/>
            <person name="Meiyalaghan S."/>
            <person name="Nieuwenhuizen N."/>
            <person name="Read N."/>
            <person name="Prakash R."/>
            <person name="Hunter D."/>
            <person name="Zhang H."/>
            <person name="Mckenzie M."/>
            <person name="Knabel M."/>
            <person name="Harris A."/>
            <person name="Allan A."/>
            <person name="Chen A."/>
            <person name="Janssen B."/>
            <person name="Plunkett B."/>
            <person name="Dwamena C."/>
            <person name="Voogd C."/>
            <person name="Leif D."/>
            <person name="Lafferty D."/>
            <person name="Souleyre E."/>
            <person name="Varkonyi-Gasic E."/>
            <person name="Gambi F."/>
            <person name="Hanley J."/>
            <person name="Yao J.-L."/>
            <person name="Cheung J."/>
            <person name="David K."/>
            <person name="Warren B."/>
            <person name="Marsh K."/>
            <person name="Snowden K."/>
            <person name="Lin-Wang K."/>
            <person name="Brian L."/>
            <person name="Martinez-Sanchez M."/>
            <person name="Wang M."/>
            <person name="Ileperuma N."/>
            <person name="Macnee N."/>
            <person name="Campin R."/>
            <person name="Mcatee P."/>
            <person name="Drummond R."/>
            <person name="Espley R."/>
            <person name="Ireland H."/>
            <person name="Wu R."/>
            <person name="Atkinson R."/>
            <person name="Karunairetnam S."/>
            <person name="Bulley S."/>
            <person name="Chunkath S."/>
            <person name="Hanley Z."/>
            <person name="Storey R."/>
            <person name="Thrimawithana A."/>
            <person name="Thomson S."/>
            <person name="David C."/>
            <person name="Testolin R."/>
        </authorList>
    </citation>
    <scope>NUCLEOTIDE SEQUENCE [LARGE SCALE GENOMIC DNA]</scope>
    <source>
        <strain evidence="3">cv. Red5</strain>
        <tissue evidence="2">Young leaf</tissue>
    </source>
</reference>
<gene>
    <name evidence="2" type="ORF">CEY00_Acc18942</name>
</gene>
<feature type="region of interest" description="Disordered" evidence="1">
    <location>
        <begin position="412"/>
        <end position="448"/>
    </location>
</feature>
<sequence>MDAKALAKSKRAHSQHLNKKHHPKPTSKAPLAGPEGASSGKKPSGKQDSEKTNRSQGSSALPSNWDRYEEEYDSGSLDPSPDNMSQATDTVPKSKGADYGHLISEAKSQSQTNIATESFPSFDDVLTDFNQGVGSLLSARGQGILSWTRDDNFIVEDRATSSHEASFLSLNLHLLAEQLTKIDLSQRLFIEPDFLSPELLQCAEESKASISQEPEKVQTACQSEGVNNFFDELAVHGHHAGVMSPDSSGVRHSVSASANQGLKSMTEVKDEYGTSVANPQNKSSGFESAVAEAELDMLLDSFGETKFHDYSGVTKKSTDTSSVQHVETLPKSKGKGPDLSKPASVATDFDDALDDLLMESSSGVNFSVRLEETSTSRFGGITVQSASSQPLAKGTYFSNPNFDDTLDDLLEETSNPTNQKGTSLSHEVMSAQVNTMPSSSSSSVSKSKVLDDFDSWFDSVS</sequence>
<comment type="caution">
    <text evidence="2">The sequence shown here is derived from an EMBL/GenBank/DDBJ whole genome shotgun (WGS) entry which is preliminary data.</text>
</comment>
<dbReference type="PANTHER" id="PTHR37260:SF2">
    <property type="entry name" value="PROTEIN ECERIFERUM 16"/>
    <property type="match status" value="1"/>
</dbReference>
<dbReference type="Proteomes" id="UP000241394">
    <property type="component" value="Chromosome LG17"/>
</dbReference>
<evidence type="ECO:0000313" key="2">
    <source>
        <dbReference type="EMBL" id="PSS05673.1"/>
    </source>
</evidence>
<dbReference type="OMA" id="VTEIEIC"/>
<dbReference type="FunCoup" id="A0A2R6QC12">
    <property type="interactions" value="1748"/>
</dbReference>
<keyword evidence="3" id="KW-1185">Reference proteome</keyword>
<organism evidence="2 3">
    <name type="scientific">Actinidia chinensis var. chinensis</name>
    <name type="common">Chinese soft-hair kiwi</name>
    <dbReference type="NCBI Taxonomy" id="1590841"/>
    <lineage>
        <taxon>Eukaryota</taxon>
        <taxon>Viridiplantae</taxon>
        <taxon>Streptophyta</taxon>
        <taxon>Embryophyta</taxon>
        <taxon>Tracheophyta</taxon>
        <taxon>Spermatophyta</taxon>
        <taxon>Magnoliopsida</taxon>
        <taxon>eudicotyledons</taxon>
        <taxon>Gunneridae</taxon>
        <taxon>Pentapetalae</taxon>
        <taxon>asterids</taxon>
        <taxon>Ericales</taxon>
        <taxon>Actinidiaceae</taxon>
        <taxon>Actinidia</taxon>
    </lineage>
</organism>
<dbReference type="EMBL" id="NKQK01000017">
    <property type="protein sequence ID" value="PSS05673.1"/>
    <property type="molecule type" value="Genomic_DNA"/>
</dbReference>
<feature type="region of interest" description="Disordered" evidence="1">
    <location>
        <begin position="1"/>
        <end position="97"/>
    </location>
</feature>
<dbReference type="InParanoid" id="A0A2R6QC12"/>
<name>A0A2R6QC12_ACTCC</name>
<feature type="compositionally biased region" description="Basic residues" evidence="1">
    <location>
        <begin position="7"/>
        <end position="25"/>
    </location>
</feature>